<keyword evidence="2 3" id="KW-0186">Copper</keyword>
<dbReference type="Pfam" id="PF02630">
    <property type="entry name" value="SCO1-SenC"/>
    <property type="match status" value="1"/>
</dbReference>
<feature type="domain" description="Thioredoxin" evidence="5">
    <location>
        <begin position="11"/>
        <end position="173"/>
    </location>
</feature>
<dbReference type="PROSITE" id="PS51352">
    <property type="entry name" value="THIOREDOXIN_2"/>
    <property type="match status" value="1"/>
</dbReference>
<name>A0AAV1ICC8_9CHLO</name>
<feature type="binding site" evidence="3">
    <location>
        <position position="138"/>
    </location>
    <ligand>
        <name>Cu cation</name>
        <dbReference type="ChEBI" id="CHEBI:23378"/>
    </ligand>
</feature>
<protein>
    <recommendedName>
        <fullName evidence="5">Thioredoxin domain-containing protein</fullName>
    </recommendedName>
</protein>
<evidence type="ECO:0000259" key="5">
    <source>
        <dbReference type="PROSITE" id="PS51352"/>
    </source>
</evidence>
<evidence type="ECO:0000313" key="7">
    <source>
        <dbReference type="Proteomes" id="UP001314263"/>
    </source>
</evidence>
<dbReference type="GO" id="GO:0046872">
    <property type="term" value="F:metal ion binding"/>
    <property type="evidence" value="ECO:0007669"/>
    <property type="project" value="UniProtKB-KW"/>
</dbReference>
<comment type="caution">
    <text evidence="6">The sequence shown here is derived from an EMBL/GenBank/DDBJ whole genome shotgun (WGS) entry which is preliminary data.</text>
</comment>
<accession>A0AAV1ICC8</accession>
<dbReference type="CDD" id="cd02968">
    <property type="entry name" value="SCO"/>
    <property type="match status" value="1"/>
</dbReference>
<dbReference type="EMBL" id="CAUYUE010000011">
    <property type="protein sequence ID" value="CAK0784996.1"/>
    <property type="molecule type" value="Genomic_DNA"/>
</dbReference>
<dbReference type="SUPFAM" id="SSF52833">
    <property type="entry name" value="Thioredoxin-like"/>
    <property type="match status" value="1"/>
</dbReference>
<dbReference type="GO" id="GO:0033617">
    <property type="term" value="P:mitochondrial respiratory chain complex IV assembly"/>
    <property type="evidence" value="ECO:0007669"/>
    <property type="project" value="TreeGrafter"/>
</dbReference>
<evidence type="ECO:0000256" key="2">
    <source>
        <dbReference type="ARBA" id="ARBA00023008"/>
    </source>
</evidence>
<evidence type="ECO:0000256" key="1">
    <source>
        <dbReference type="ARBA" id="ARBA00010996"/>
    </source>
</evidence>
<organism evidence="6 7">
    <name type="scientific">Coccomyxa viridis</name>
    <dbReference type="NCBI Taxonomy" id="1274662"/>
    <lineage>
        <taxon>Eukaryota</taxon>
        <taxon>Viridiplantae</taxon>
        <taxon>Chlorophyta</taxon>
        <taxon>core chlorophytes</taxon>
        <taxon>Trebouxiophyceae</taxon>
        <taxon>Trebouxiophyceae incertae sedis</taxon>
        <taxon>Coccomyxaceae</taxon>
        <taxon>Coccomyxa</taxon>
    </lineage>
</organism>
<dbReference type="AlphaFoldDB" id="A0AAV1ICC8"/>
<reference evidence="6 7" key="1">
    <citation type="submission" date="2023-10" db="EMBL/GenBank/DDBJ databases">
        <authorList>
            <person name="Maclean D."/>
            <person name="Macfadyen A."/>
        </authorList>
    </citation>
    <scope>NUCLEOTIDE SEQUENCE [LARGE SCALE GENOMIC DNA]</scope>
</reference>
<sequence length="173" mass="19435">MSEIRAKQASVGVAAIGGPFELVDQNNKPFTDMDLHGKHSLLYFGFTHCPDICPDELVKMADAIDDVEKKTGKQVQPVFISIDPERDSVQKVRQYVKGFHPRLIGLTGSIEKVKEAARAYRVYYTKTNDDPEDYLVDHSIIMYLLDPDGHFMAFFGKNLEKAELSDKIAKAIA</sequence>
<feature type="binding site" evidence="3">
    <location>
        <position position="49"/>
    </location>
    <ligand>
        <name>Cu cation</name>
        <dbReference type="ChEBI" id="CHEBI:23378"/>
    </ligand>
</feature>
<keyword evidence="4" id="KW-1015">Disulfide bond</keyword>
<proteinExistence type="inferred from homology"/>
<evidence type="ECO:0000256" key="3">
    <source>
        <dbReference type="PIRSR" id="PIRSR603782-1"/>
    </source>
</evidence>
<keyword evidence="3" id="KW-0479">Metal-binding</keyword>
<dbReference type="Gene3D" id="3.40.30.10">
    <property type="entry name" value="Glutaredoxin"/>
    <property type="match status" value="1"/>
</dbReference>
<dbReference type="PANTHER" id="PTHR12151">
    <property type="entry name" value="ELECTRON TRANSPORT PROTIN SCO1/SENC FAMILY MEMBER"/>
    <property type="match status" value="1"/>
</dbReference>
<feature type="binding site" evidence="3">
    <location>
        <position position="53"/>
    </location>
    <ligand>
        <name>Cu cation</name>
        <dbReference type="ChEBI" id="CHEBI:23378"/>
    </ligand>
</feature>
<dbReference type="GO" id="GO:0005739">
    <property type="term" value="C:mitochondrion"/>
    <property type="evidence" value="ECO:0007669"/>
    <property type="project" value="GOC"/>
</dbReference>
<keyword evidence="7" id="KW-1185">Reference proteome</keyword>
<dbReference type="InterPro" id="IPR036249">
    <property type="entry name" value="Thioredoxin-like_sf"/>
</dbReference>
<feature type="disulfide bond" description="Redox-active" evidence="4">
    <location>
        <begin position="49"/>
        <end position="53"/>
    </location>
</feature>
<evidence type="ECO:0000313" key="6">
    <source>
        <dbReference type="EMBL" id="CAK0784996.1"/>
    </source>
</evidence>
<dbReference type="InterPro" id="IPR003782">
    <property type="entry name" value="SCO1/SenC"/>
</dbReference>
<gene>
    <name evidence="6" type="ORF">CVIRNUC_008201</name>
</gene>
<dbReference type="InterPro" id="IPR013766">
    <property type="entry name" value="Thioredoxin_domain"/>
</dbReference>
<dbReference type="Proteomes" id="UP001314263">
    <property type="component" value="Unassembled WGS sequence"/>
</dbReference>
<dbReference type="FunFam" id="3.40.30.10:FF:000013">
    <property type="entry name" value="Blast:Protein SCO1 homolog, mitochondrial"/>
    <property type="match status" value="1"/>
</dbReference>
<evidence type="ECO:0000256" key="4">
    <source>
        <dbReference type="PIRSR" id="PIRSR603782-2"/>
    </source>
</evidence>
<dbReference type="PANTHER" id="PTHR12151:SF5">
    <property type="entry name" value="AT19154P"/>
    <property type="match status" value="1"/>
</dbReference>
<comment type="similarity">
    <text evidence="1">Belongs to the SCO1/2 family.</text>
</comment>